<dbReference type="InterPro" id="IPR054612">
    <property type="entry name" value="Phage_capsid-like_C"/>
</dbReference>
<keyword evidence="4" id="KW-1185">Reference proteome</keyword>
<dbReference type="HOGENOM" id="CLU_041417_0_0_5"/>
<organism evidence="3 4">
    <name type="scientific">Neorickettsia helminthoeca str. Oregon</name>
    <dbReference type="NCBI Taxonomy" id="1286528"/>
    <lineage>
        <taxon>Bacteria</taxon>
        <taxon>Pseudomonadati</taxon>
        <taxon>Pseudomonadota</taxon>
        <taxon>Alphaproteobacteria</taxon>
        <taxon>Rickettsiales</taxon>
        <taxon>Anaplasmataceae</taxon>
        <taxon>Neorickettsia</taxon>
    </lineage>
</organism>
<gene>
    <name evidence="3" type="ORF">NHE_0438</name>
</gene>
<name>X5H3W0_9RICK</name>
<reference evidence="3 4" key="1">
    <citation type="submission" date="2014-03" db="EMBL/GenBank/DDBJ databases">
        <title>Sequencing and Comparison of Genomes and Transcriptome Profiles of Human Ehrlichiosis Agents.</title>
        <authorList>
            <person name="Lin M."/>
            <person name="Daugherty S.C."/>
            <person name="Nagaraj S."/>
            <person name="Cheng Z."/>
            <person name="Xiong Q."/>
            <person name="Lin F.-Y."/>
            <person name="Sengamalay N."/>
            <person name="Ott S."/>
            <person name="Godinez A."/>
            <person name="Tallon L.J."/>
            <person name="Sadzewicz L."/>
            <person name="Fraser C.M."/>
            <person name="Dunning Hotopp J.C."/>
            <person name="Rikihisa Y."/>
        </authorList>
    </citation>
    <scope>NUCLEOTIDE SEQUENCE [LARGE SCALE GENOMIC DNA]</scope>
    <source>
        <strain evidence="3 4">Oregon</strain>
    </source>
</reference>
<proteinExistence type="predicted"/>
<accession>X5H3W0</accession>
<dbReference type="RefSeq" id="WP_232215027.1">
    <property type="nucleotide sequence ID" value="NZ_CP007481.1"/>
</dbReference>
<dbReference type="NCBIfam" id="TIGR01554">
    <property type="entry name" value="major_cap_HK97"/>
    <property type="match status" value="1"/>
</dbReference>
<sequence>MKKLSPMRKIASVDTISTDCITYIGNGEALEAQWVSDESSDDTEDDAKDHIITTNITTYELFTQPRNTQKVLDDPAIEAERWLIEQAALAFTQLENEAFITGNAENKSHGILKYNDCYTDQICKITSSTACKTTAEDILQLHYSLLREFSVNCTFLMNSASIQIVRGLKYEQTEHYMFQPSLRSGEPDTLMGIAVVECAEMPIIPTKSATPRPCPIMFGDFRRSYQIINRNEMRVLGDPYSVKPYISFYITKRVGGEVINPNAFALLEMKAS</sequence>
<evidence type="ECO:0000313" key="4">
    <source>
        <dbReference type="Proteomes" id="UP000023755"/>
    </source>
</evidence>
<dbReference type="Proteomes" id="UP000023755">
    <property type="component" value="Chromosome"/>
</dbReference>
<dbReference type="SUPFAM" id="SSF56563">
    <property type="entry name" value="Major capsid protein gp5"/>
    <property type="match status" value="1"/>
</dbReference>
<evidence type="ECO:0000259" key="2">
    <source>
        <dbReference type="Pfam" id="PF05065"/>
    </source>
</evidence>
<evidence type="ECO:0000256" key="1">
    <source>
        <dbReference type="ARBA" id="ARBA00004328"/>
    </source>
</evidence>
<dbReference type="InterPro" id="IPR024455">
    <property type="entry name" value="Phage_capsid"/>
</dbReference>
<dbReference type="KEGG" id="nhm:NHE_0438"/>
<dbReference type="AlphaFoldDB" id="X5H3W0"/>
<evidence type="ECO:0000313" key="3">
    <source>
        <dbReference type="EMBL" id="AHX11383.1"/>
    </source>
</evidence>
<feature type="domain" description="Phage capsid-like C-terminal" evidence="2">
    <location>
        <begin position="2"/>
        <end position="268"/>
    </location>
</feature>
<comment type="subcellular location">
    <subcellularLocation>
        <location evidence="1">Virion</location>
    </subcellularLocation>
</comment>
<dbReference type="STRING" id="1286528.NHE_0438"/>
<dbReference type="Pfam" id="PF05065">
    <property type="entry name" value="Phage_capsid"/>
    <property type="match status" value="1"/>
</dbReference>
<protein>
    <submittedName>
        <fullName evidence="3">Phage major capsid protein, HK97 family</fullName>
    </submittedName>
</protein>
<dbReference type="EMBL" id="CP007481">
    <property type="protein sequence ID" value="AHX11383.1"/>
    <property type="molecule type" value="Genomic_DNA"/>
</dbReference>